<dbReference type="InterPro" id="IPR006852">
    <property type="entry name" value="TOD1_MUCI70"/>
</dbReference>
<feature type="region of interest" description="Disordered" evidence="1">
    <location>
        <begin position="78"/>
        <end position="257"/>
    </location>
</feature>
<keyword evidence="2" id="KW-0812">Transmembrane</keyword>
<dbReference type="AlphaFoldDB" id="A0A388LSS0"/>
<feature type="compositionally biased region" description="Basic and acidic residues" evidence="1">
    <location>
        <begin position="87"/>
        <end position="107"/>
    </location>
</feature>
<evidence type="ECO:0000313" key="4">
    <source>
        <dbReference type="EMBL" id="GBG85378.1"/>
    </source>
</evidence>
<feature type="compositionally biased region" description="Basic and acidic residues" evidence="1">
    <location>
        <begin position="200"/>
        <end position="211"/>
    </location>
</feature>
<keyword evidence="2" id="KW-1133">Transmembrane helix</keyword>
<feature type="compositionally biased region" description="Basic residues" evidence="1">
    <location>
        <begin position="321"/>
        <end position="340"/>
    </location>
</feature>
<dbReference type="PANTHER" id="PTHR12956:SF24">
    <property type="entry name" value="TRANSMEMBRANE PROTEIN (DUF616)"/>
    <property type="match status" value="1"/>
</dbReference>
<feature type="transmembrane region" description="Helical" evidence="2">
    <location>
        <begin position="36"/>
        <end position="62"/>
    </location>
</feature>
<organism evidence="4 5">
    <name type="scientific">Chara braunii</name>
    <name type="common">Braun's stonewort</name>
    <dbReference type="NCBI Taxonomy" id="69332"/>
    <lineage>
        <taxon>Eukaryota</taxon>
        <taxon>Viridiplantae</taxon>
        <taxon>Streptophyta</taxon>
        <taxon>Charophyceae</taxon>
        <taxon>Charales</taxon>
        <taxon>Characeae</taxon>
        <taxon>Chara</taxon>
    </lineage>
</organism>
<dbReference type="EMBL" id="BFEA01000516">
    <property type="protein sequence ID" value="GBG85378.1"/>
    <property type="molecule type" value="Genomic_DNA"/>
</dbReference>
<evidence type="ECO:0000256" key="1">
    <source>
        <dbReference type="SAM" id="MobiDB-lite"/>
    </source>
</evidence>
<feature type="domain" description="TOD1/MUCI70 glycosyltransferase-like" evidence="3">
    <location>
        <begin position="374"/>
        <end position="678"/>
    </location>
</feature>
<feature type="compositionally biased region" description="Acidic residues" evidence="1">
    <location>
        <begin position="218"/>
        <end position="228"/>
    </location>
</feature>
<dbReference type="InterPro" id="IPR048354">
    <property type="entry name" value="TOD1_MUCI70_glycTrfase_dom"/>
</dbReference>
<sequence length="782" mass="89176">MLYSSVPSPRSGPAPSPRWGPGRMLRRSRFGQPRGSALAGGGACSVGYMVMMALAMVTFIVLSNDLLFVLKGSVHRHPSEFLEDDNGDRFPRRETPRNEQRERRETAKGTQHRLKPRKNKAEGAEEDVGLALNLEGQRHQKGRSFGTREWLGGDGQEGRMRVEEANRNGILDGGDENDDDTVDFDDEIEDPNRVLVKGNSVREHEQRERSALEQPGEERDDDDSGAEDGAERRREGRVNGNEVGGMLGREVDRGDGGVGMGGVVADDGIDETGATDAKEGTQEGTRYVARLTVDNAGNQLQVEDQSAAKEGKEVSQLLNTVKHKKKKKRRRGTPAMHKKSTCPVDLVNDPELLKEPEVDPRFKQFSLWYVPREDSLESKFGGHPTEADWENSYRAVDQRLHCGFVDGVNGSSGYDLDEKDREWMRKCDYVVSSAIFGNWDQIKAPEETEIWQQSRDRVCFAMFVDQVSLDGMISDGTPPDVDGKVGLWRVILVRNMPFVDPRRTGKIPKLLAHRLFPQARYSIWIDSKLRLRVDPMRIFEWFLWRKGYEYAIANHYARHCLHDEVARNKKLNKYNHSAIDAQFQAYVNDGMNPYNYSDPDGLIPSQVPEGSVIIRAHTPMSNLFSCLWFNEVDRWTSRDQISFGYVFQRLNRMNPQKQFYLGMFKDCERKALVKVFRHRGEDALIAQQRNEEAKRRAEKDWQENRKVKAGMAMDAGMARLQEEGGLTARDEVLRKRRRRELLLVKQENTWAMNKGRPSLLRVAERGIGGGDLWDTDHRPMQR</sequence>
<name>A0A388LSS0_CHABU</name>
<proteinExistence type="predicted"/>
<dbReference type="Gramene" id="GBG85378">
    <property type="protein sequence ID" value="GBG85378"/>
    <property type="gene ID" value="CBR_g40021"/>
</dbReference>
<evidence type="ECO:0000313" key="5">
    <source>
        <dbReference type="Proteomes" id="UP000265515"/>
    </source>
</evidence>
<protein>
    <recommendedName>
        <fullName evidence="3">TOD1/MUCI70 glycosyltransferase-like domain-containing protein</fullName>
    </recommendedName>
</protein>
<feature type="compositionally biased region" description="Acidic residues" evidence="1">
    <location>
        <begin position="173"/>
        <end position="189"/>
    </location>
</feature>
<dbReference type="Pfam" id="PF04765">
    <property type="entry name" value="TOD1_MUCI70"/>
    <property type="match status" value="1"/>
</dbReference>
<evidence type="ECO:0000256" key="2">
    <source>
        <dbReference type="SAM" id="Phobius"/>
    </source>
</evidence>
<accession>A0A388LSS0</accession>
<dbReference type="OrthoDB" id="1905162at2759"/>
<feature type="region of interest" description="Disordered" evidence="1">
    <location>
        <begin position="1"/>
        <end position="22"/>
    </location>
</feature>
<comment type="caution">
    <text evidence="4">The sequence shown here is derived from an EMBL/GenBank/DDBJ whole genome shotgun (WGS) entry which is preliminary data.</text>
</comment>
<dbReference type="Proteomes" id="UP000265515">
    <property type="component" value="Unassembled WGS sequence"/>
</dbReference>
<reference evidence="4 5" key="1">
    <citation type="journal article" date="2018" name="Cell">
        <title>The Chara Genome: Secondary Complexity and Implications for Plant Terrestrialization.</title>
        <authorList>
            <person name="Nishiyama T."/>
            <person name="Sakayama H."/>
            <person name="Vries J.D."/>
            <person name="Buschmann H."/>
            <person name="Saint-Marcoux D."/>
            <person name="Ullrich K.K."/>
            <person name="Haas F.B."/>
            <person name="Vanderstraeten L."/>
            <person name="Becker D."/>
            <person name="Lang D."/>
            <person name="Vosolsobe S."/>
            <person name="Rombauts S."/>
            <person name="Wilhelmsson P.K.I."/>
            <person name="Janitza P."/>
            <person name="Kern R."/>
            <person name="Heyl A."/>
            <person name="Rumpler F."/>
            <person name="Villalobos L.I.A.C."/>
            <person name="Clay J.M."/>
            <person name="Skokan R."/>
            <person name="Toyoda A."/>
            <person name="Suzuki Y."/>
            <person name="Kagoshima H."/>
            <person name="Schijlen E."/>
            <person name="Tajeshwar N."/>
            <person name="Catarino B."/>
            <person name="Hetherington A.J."/>
            <person name="Saltykova A."/>
            <person name="Bonnot C."/>
            <person name="Breuninger H."/>
            <person name="Symeonidi A."/>
            <person name="Radhakrishnan G.V."/>
            <person name="Van Nieuwerburgh F."/>
            <person name="Deforce D."/>
            <person name="Chang C."/>
            <person name="Karol K.G."/>
            <person name="Hedrich R."/>
            <person name="Ulvskov P."/>
            <person name="Glockner G."/>
            <person name="Delwiche C.F."/>
            <person name="Petrasek J."/>
            <person name="Van de Peer Y."/>
            <person name="Friml J."/>
            <person name="Beilby M."/>
            <person name="Dolan L."/>
            <person name="Kohara Y."/>
            <person name="Sugano S."/>
            <person name="Fujiyama A."/>
            <person name="Delaux P.-M."/>
            <person name="Quint M."/>
            <person name="TheiBen G."/>
            <person name="Hagemann M."/>
            <person name="Harholt J."/>
            <person name="Dunand C."/>
            <person name="Zachgo S."/>
            <person name="Langdale J."/>
            <person name="Maumus F."/>
            <person name="Straeten D.V.D."/>
            <person name="Gould S.B."/>
            <person name="Rensing S.A."/>
        </authorList>
    </citation>
    <scope>NUCLEOTIDE SEQUENCE [LARGE SCALE GENOMIC DNA]</scope>
    <source>
        <strain evidence="4 5">S276</strain>
    </source>
</reference>
<keyword evidence="5" id="KW-1185">Reference proteome</keyword>
<evidence type="ECO:0000259" key="3">
    <source>
        <dbReference type="Pfam" id="PF04765"/>
    </source>
</evidence>
<dbReference type="STRING" id="69332.A0A388LSS0"/>
<feature type="compositionally biased region" description="Basic and acidic residues" evidence="1">
    <location>
        <begin position="156"/>
        <end position="166"/>
    </location>
</feature>
<feature type="region of interest" description="Disordered" evidence="1">
    <location>
        <begin position="321"/>
        <end position="343"/>
    </location>
</feature>
<dbReference type="PANTHER" id="PTHR12956">
    <property type="entry name" value="ALKALINE CERAMIDASE-RELATED"/>
    <property type="match status" value="1"/>
</dbReference>
<gene>
    <name evidence="4" type="ORF">CBR_g40021</name>
</gene>
<keyword evidence="2" id="KW-0472">Membrane</keyword>